<dbReference type="InterPro" id="IPR050738">
    <property type="entry name" value="Sulfatase"/>
</dbReference>
<evidence type="ECO:0000313" key="6">
    <source>
        <dbReference type="EMBL" id="MCW1884942.1"/>
    </source>
</evidence>
<proteinExistence type="inferred from homology"/>
<evidence type="ECO:0000256" key="1">
    <source>
        <dbReference type="ARBA" id="ARBA00008779"/>
    </source>
</evidence>
<gene>
    <name evidence="6" type="ORF">OKA04_09400</name>
</gene>
<dbReference type="Proteomes" id="UP001207930">
    <property type="component" value="Unassembled WGS sequence"/>
</dbReference>
<dbReference type="InterPro" id="IPR000917">
    <property type="entry name" value="Sulfatase_N"/>
</dbReference>
<evidence type="ECO:0000256" key="4">
    <source>
        <dbReference type="SAM" id="SignalP"/>
    </source>
</evidence>
<dbReference type="RefSeq" id="WP_264500899.1">
    <property type="nucleotide sequence ID" value="NZ_JAPDDS010000004.1"/>
</dbReference>
<dbReference type="SUPFAM" id="SSF53649">
    <property type="entry name" value="Alkaline phosphatase-like"/>
    <property type="match status" value="1"/>
</dbReference>
<dbReference type="InterPro" id="IPR017850">
    <property type="entry name" value="Alkaline_phosphatase_core_sf"/>
</dbReference>
<reference evidence="6 7" key="1">
    <citation type="submission" date="2022-10" db="EMBL/GenBank/DDBJ databases">
        <title>Luteolibacter flavescens strain MCCC 1K03193, whole genome shotgun sequencing project.</title>
        <authorList>
            <person name="Zhao G."/>
            <person name="Shen L."/>
        </authorList>
    </citation>
    <scope>NUCLEOTIDE SEQUENCE [LARGE SCALE GENOMIC DNA]</scope>
    <source>
        <strain evidence="6 7">MCCC 1K03193</strain>
    </source>
</reference>
<dbReference type="PANTHER" id="PTHR42693:SF53">
    <property type="entry name" value="ENDO-4-O-SULFATASE"/>
    <property type="match status" value="1"/>
</dbReference>
<evidence type="ECO:0000256" key="2">
    <source>
        <dbReference type="ARBA" id="ARBA00022801"/>
    </source>
</evidence>
<evidence type="ECO:0000313" key="7">
    <source>
        <dbReference type="Proteomes" id="UP001207930"/>
    </source>
</evidence>
<protein>
    <submittedName>
        <fullName evidence="6">Arylsulfatase</fullName>
    </submittedName>
</protein>
<name>A0ABT3FN01_9BACT</name>
<dbReference type="Gene3D" id="3.40.720.10">
    <property type="entry name" value="Alkaline Phosphatase, subunit A"/>
    <property type="match status" value="1"/>
</dbReference>
<keyword evidence="4" id="KW-0732">Signal</keyword>
<dbReference type="CDD" id="cd16025">
    <property type="entry name" value="PAS_like"/>
    <property type="match status" value="1"/>
</dbReference>
<comment type="similarity">
    <text evidence="1">Belongs to the sulfatase family.</text>
</comment>
<evidence type="ECO:0000259" key="5">
    <source>
        <dbReference type="Pfam" id="PF00884"/>
    </source>
</evidence>
<organism evidence="6 7">
    <name type="scientific">Luteolibacter flavescens</name>
    <dbReference type="NCBI Taxonomy" id="1859460"/>
    <lineage>
        <taxon>Bacteria</taxon>
        <taxon>Pseudomonadati</taxon>
        <taxon>Verrucomicrobiota</taxon>
        <taxon>Verrucomicrobiia</taxon>
        <taxon>Verrucomicrobiales</taxon>
        <taxon>Verrucomicrobiaceae</taxon>
        <taxon>Luteolibacter</taxon>
    </lineage>
</organism>
<feature type="domain" description="Sulfatase N-terminal" evidence="5">
    <location>
        <begin position="24"/>
        <end position="424"/>
    </location>
</feature>
<dbReference type="Gene3D" id="3.30.1120.10">
    <property type="match status" value="1"/>
</dbReference>
<keyword evidence="2" id="KW-0378">Hydrolase</keyword>
<feature type="chain" id="PRO_5045052923" evidence="4">
    <location>
        <begin position="20"/>
        <end position="555"/>
    </location>
</feature>
<feature type="region of interest" description="Disordered" evidence="3">
    <location>
        <begin position="528"/>
        <end position="555"/>
    </location>
</feature>
<dbReference type="PANTHER" id="PTHR42693">
    <property type="entry name" value="ARYLSULFATASE FAMILY MEMBER"/>
    <property type="match status" value="1"/>
</dbReference>
<sequence>MKSALLLSCLLSVPLVSDAAEKKPNVVLIMVDDMGYSDLPAWGGEIDTPNLNALAKDGLRFTQFYNSARCCPTRATLMTGLHPHEVSIGHMTGENSNGDNSVPPSYAGNINDSCVTLAQVAKSAGYATFMTGKWHLAGKDQGDWPLQRGFDRYYGCLAGATHYFHPVGPRIMYDGNEPDRNPKSTTDRPFYTTDAFADHARKFIDEHEAGAEKEKPFFLYLAFTAPHWPLHAHDQELEKYRGKYAMGWDKLREQRFARQQASGLIPAGWKMSPRDPEVPAWDSLDETKQKESADRMAAYAGMIDRVDQKIGDLIGTLKKHGAYENTLIMFLSDNGACAEMSIIGKGDPVKDREPGTDWASPSYGKAWANASATPYRQYKHFAHEGGANTPFIAHWPARIKAGRDWYREPAQLIDLMATVVDVTGATYPKEFEGHAILPADGIPLTPAFDGKSLARKGPIFIEHENNAFVRDGEWKLVGKGVSMPRGIQRNKWELYHITADGTELNDLAKQQPEKVAAMSAQWETWAARAHVYPKQKPGQRKQQQQQQKKQQEQKK</sequence>
<accession>A0ABT3FN01</accession>
<dbReference type="EMBL" id="JAPDDS010000004">
    <property type="protein sequence ID" value="MCW1884942.1"/>
    <property type="molecule type" value="Genomic_DNA"/>
</dbReference>
<dbReference type="Pfam" id="PF00884">
    <property type="entry name" value="Sulfatase"/>
    <property type="match status" value="1"/>
</dbReference>
<comment type="caution">
    <text evidence="6">The sequence shown here is derived from an EMBL/GenBank/DDBJ whole genome shotgun (WGS) entry which is preliminary data.</text>
</comment>
<feature type="signal peptide" evidence="4">
    <location>
        <begin position="1"/>
        <end position="19"/>
    </location>
</feature>
<keyword evidence="7" id="KW-1185">Reference proteome</keyword>
<evidence type="ECO:0000256" key="3">
    <source>
        <dbReference type="SAM" id="MobiDB-lite"/>
    </source>
</evidence>